<dbReference type="Gene3D" id="3.40.50.1820">
    <property type="entry name" value="alpha/beta hydrolase"/>
    <property type="match status" value="1"/>
</dbReference>
<dbReference type="InterPro" id="IPR029058">
    <property type="entry name" value="AB_hydrolase_fold"/>
</dbReference>
<name>A0A1J0A3Z3_9ENTE</name>
<gene>
    <name evidence="1" type="ORF">BHY08_01705</name>
</gene>
<dbReference type="SUPFAM" id="SSF53474">
    <property type="entry name" value="alpha/beta-Hydrolases"/>
    <property type="match status" value="1"/>
</dbReference>
<dbReference type="EMBL" id="CP017267">
    <property type="protein sequence ID" value="APB30651.1"/>
    <property type="molecule type" value="Genomic_DNA"/>
</dbReference>
<reference evidence="1 2" key="1">
    <citation type="submission" date="2016-09" db="EMBL/GenBank/DDBJ databases">
        <title>Vagococcus teuberi sp. nov., isolated from the Malian artisanal sour milk fene.</title>
        <authorList>
            <person name="Wullschleger S."/>
            <person name="Seifert C."/>
            <person name="Baumgartner S."/>
            <person name="Lacroix C."/>
            <person name="Bonfoh B."/>
            <person name="Stevens M.J."/>
            <person name="Meile L."/>
        </authorList>
    </citation>
    <scope>NUCLEOTIDE SEQUENCE [LARGE SCALE GENOMIC DNA]</scope>
    <source>
        <strain evidence="1 2">DSM 21459</strain>
    </source>
</reference>
<dbReference type="Proteomes" id="UP000191200">
    <property type="component" value="Chromosome"/>
</dbReference>
<evidence type="ECO:0000313" key="1">
    <source>
        <dbReference type="EMBL" id="APB30651.1"/>
    </source>
</evidence>
<accession>A0A1J0A3Z3</accession>
<protein>
    <submittedName>
        <fullName evidence="1">Uncharacterized protein</fullName>
    </submittedName>
</protein>
<keyword evidence="2" id="KW-1185">Reference proteome</keyword>
<dbReference type="RefSeq" id="WP_071456219.1">
    <property type="nucleotide sequence ID" value="NZ_CP017267.1"/>
</dbReference>
<dbReference type="AlphaFoldDB" id="A0A1J0A3Z3"/>
<dbReference type="OrthoDB" id="3199405at2"/>
<dbReference type="KEGG" id="vte:BHY08_01705"/>
<organism evidence="1 2">
    <name type="scientific">Vagococcus teuberi</name>
    <dbReference type="NCBI Taxonomy" id="519472"/>
    <lineage>
        <taxon>Bacteria</taxon>
        <taxon>Bacillati</taxon>
        <taxon>Bacillota</taxon>
        <taxon>Bacilli</taxon>
        <taxon>Lactobacillales</taxon>
        <taxon>Enterococcaceae</taxon>
        <taxon>Vagococcus</taxon>
    </lineage>
</organism>
<evidence type="ECO:0000313" key="2">
    <source>
        <dbReference type="Proteomes" id="UP000191200"/>
    </source>
</evidence>
<sequence>MIYWTFFTDRLLAVNHKLEEFVREKILGITTFAPVIDGQFLTESVYKGSFFTQKPMMIGSTQNESRLFTRFTPHVAEETDKKFFPYMNKKESQGITCHYHNFHFPNFLGNRKLLTDIMYTVPKYWLADSYSIENSVYI</sequence>
<proteinExistence type="predicted"/>